<evidence type="ECO:0000256" key="5">
    <source>
        <dbReference type="SAM" id="Phobius"/>
    </source>
</evidence>
<reference evidence="7 8" key="2">
    <citation type="journal article" date="2013" name="PLoS ONE">
        <title>INDIGO - INtegrated Data Warehouse of MIcrobial GenOmes with Examples from the Red Sea Extremophiles.</title>
        <authorList>
            <person name="Alam I."/>
            <person name="Antunes A."/>
            <person name="Kamau A.A."/>
            <person name="Ba Alawi W."/>
            <person name="Kalkatawi M."/>
            <person name="Stingl U."/>
            <person name="Bajic V.B."/>
        </authorList>
    </citation>
    <scope>NUCLEOTIDE SEQUENCE [LARGE SCALE GENOMIC DNA]</scope>
    <source>
        <strain evidence="7 8">E1L3A</strain>
    </source>
</reference>
<dbReference type="SUPFAM" id="SSF55073">
    <property type="entry name" value="Nucleotide cyclase"/>
    <property type="match status" value="1"/>
</dbReference>
<dbReference type="PROSITE" id="PS50887">
    <property type="entry name" value="GGDEF"/>
    <property type="match status" value="1"/>
</dbReference>
<protein>
    <recommendedName>
        <fullName evidence="2">diguanylate cyclase</fullName>
        <ecNumber evidence="2">2.7.7.65</ecNumber>
    </recommendedName>
</protein>
<reference evidence="7 8" key="1">
    <citation type="journal article" date="2011" name="J. Bacteriol.">
        <title>Genome sequence of Salinisphaera shabanensis, a gammaproteobacterium from the harsh, variable environment of the brine-seawater interface of the Shaban Deep in the Red Sea.</title>
        <authorList>
            <person name="Antunes A."/>
            <person name="Alam I."/>
            <person name="Bajic V.B."/>
            <person name="Stingl U."/>
        </authorList>
    </citation>
    <scope>NUCLEOTIDE SEQUENCE [LARGE SCALE GENOMIC DNA]</scope>
    <source>
        <strain evidence="7 8">E1L3A</strain>
    </source>
</reference>
<keyword evidence="8" id="KW-1185">Reference proteome</keyword>
<dbReference type="SMART" id="SM00267">
    <property type="entry name" value="GGDEF"/>
    <property type="match status" value="1"/>
</dbReference>
<dbReference type="PANTHER" id="PTHR45138">
    <property type="entry name" value="REGULATORY COMPONENTS OF SENSORY TRANSDUCTION SYSTEM"/>
    <property type="match status" value="1"/>
</dbReference>
<dbReference type="Pfam" id="PF20966">
    <property type="entry name" value="MASE6"/>
    <property type="match status" value="1"/>
</dbReference>
<dbReference type="InterPro" id="IPR043128">
    <property type="entry name" value="Rev_trsase/Diguanyl_cyclase"/>
</dbReference>
<feature type="transmembrane region" description="Helical" evidence="5">
    <location>
        <begin position="160"/>
        <end position="179"/>
    </location>
</feature>
<feature type="transmembrane region" description="Helical" evidence="5">
    <location>
        <begin position="114"/>
        <end position="130"/>
    </location>
</feature>
<gene>
    <name evidence="7" type="ORF">SSPSH_002539</name>
</gene>
<dbReference type="GO" id="GO:0052621">
    <property type="term" value="F:diguanylate cyclase activity"/>
    <property type="evidence" value="ECO:0007669"/>
    <property type="project" value="UniProtKB-EC"/>
</dbReference>
<sequence>MIPRRAADDDTFRTASLGKGDLTLLSSSAPHRRIVLRALLWLTIGCGVFSACVNTTVGNYPVAVAEIAMAGYACMLLYVTRERVLDLNRWILAYLIPFCTTMMFACWYRRAEPTVFVWPILIPVISYLLLGRRTGFWFTTIFLSIALAIFGFKITETGDLYAVAAIANVVLCAACIFGLSHAYEVTREQAEDRLRALALRDPLTGQCNRAGMAEAFQRQRAQARRYGTPLAIVLIDLDHFKQVNDRYGHETGDKVLIAFAECLTSTLRESDLACRLGGEEFALMLPRTEIKEAQRTAERLRHAIAQAHSEHNGHRISVTATLGVAELDSAKDDLQSLLARADRRLYQGKSAGRDRVVAA</sequence>
<evidence type="ECO:0000313" key="8">
    <source>
        <dbReference type="Proteomes" id="UP000006242"/>
    </source>
</evidence>
<evidence type="ECO:0000256" key="3">
    <source>
        <dbReference type="ARBA" id="ARBA00034247"/>
    </source>
</evidence>
<keyword evidence="5" id="KW-0812">Transmembrane</keyword>
<feature type="transmembrane region" description="Helical" evidence="5">
    <location>
        <begin position="135"/>
        <end position="154"/>
    </location>
</feature>
<dbReference type="InterPro" id="IPR050469">
    <property type="entry name" value="Diguanylate_Cyclase"/>
</dbReference>
<evidence type="ECO:0000256" key="4">
    <source>
        <dbReference type="SAM" id="Coils"/>
    </source>
</evidence>
<dbReference type="RefSeq" id="WP_021031742.1">
    <property type="nucleotide sequence ID" value="NZ_AFNV02000017.1"/>
</dbReference>
<accession>U2EL21</accession>
<comment type="caution">
    <text evidence="7">The sequence shown here is derived from an EMBL/GenBank/DDBJ whole genome shotgun (WGS) entry which is preliminary data.</text>
</comment>
<dbReference type="Pfam" id="PF00990">
    <property type="entry name" value="GGDEF"/>
    <property type="match status" value="1"/>
</dbReference>
<organism evidence="7 8">
    <name type="scientific">Salinisphaera shabanensis E1L3A</name>
    <dbReference type="NCBI Taxonomy" id="1033802"/>
    <lineage>
        <taxon>Bacteria</taxon>
        <taxon>Pseudomonadati</taxon>
        <taxon>Pseudomonadota</taxon>
        <taxon>Gammaproteobacteria</taxon>
        <taxon>Salinisphaerales</taxon>
        <taxon>Salinisphaeraceae</taxon>
        <taxon>Salinisphaera</taxon>
    </lineage>
</organism>
<dbReference type="Gene3D" id="3.30.70.270">
    <property type="match status" value="1"/>
</dbReference>
<dbReference type="STRING" id="1033802.SSPSH_002539"/>
<dbReference type="InterPro" id="IPR048435">
    <property type="entry name" value="MASE6"/>
</dbReference>
<comment type="catalytic activity">
    <reaction evidence="3">
        <text>2 GTP = 3',3'-c-di-GMP + 2 diphosphate</text>
        <dbReference type="Rhea" id="RHEA:24898"/>
        <dbReference type="ChEBI" id="CHEBI:33019"/>
        <dbReference type="ChEBI" id="CHEBI:37565"/>
        <dbReference type="ChEBI" id="CHEBI:58805"/>
        <dbReference type="EC" id="2.7.7.65"/>
    </reaction>
</comment>
<dbReference type="NCBIfam" id="TIGR00254">
    <property type="entry name" value="GGDEF"/>
    <property type="match status" value="1"/>
</dbReference>
<dbReference type="InterPro" id="IPR000160">
    <property type="entry name" value="GGDEF_dom"/>
</dbReference>
<feature type="domain" description="GGDEF" evidence="6">
    <location>
        <begin position="228"/>
        <end position="359"/>
    </location>
</feature>
<feature type="transmembrane region" description="Helical" evidence="5">
    <location>
        <begin position="62"/>
        <end position="79"/>
    </location>
</feature>
<name>U2EL21_9GAMM</name>
<dbReference type="PANTHER" id="PTHR45138:SF9">
    <property type="entry name" value="DIGUANYLATE CYCLASE DGCM-RELATED"/>
    <property type="match status" value="1"/>
</dbReference>
<dbReference type="eggNOG" id="COG3706">
    <property type="taxonomic scope" value="Bacteria"/>
</dbReference>
<dbReference type="InterPro" id="IPR029787">
    <property type="entry name" value="Nucleotide_cyclase"/>
</dbReference>
<dbReference type="FunFam" id="3.30.70.270:FF:000001">
    <property type="entry name" value="Diguanylate cyclase domain protein"/>
    <property type="match status" value="1"/>
</dbReference>
<dbReference type="CDD" id="cd01949">
    <property type="entry name" value="GGDEF"/>
    <property type="match status" value="1"/>
</dbReference>
<keyword evidence="5" id="KW-0472">Membrane</keyword>
<feature type="transmembrane region" description="Helical" evidence="5">
    <location>
        <begin position="91"/>
        <end position="108"/>
    </location>
</feature>
<keyword evidence="5" id="KW-1133">Transmembrane helix</keyword>
<proteinExistence type="predicted"/>
<evidence type="ECO:0000256" key="1">
    <source>
        <dbReference type="ARBA" id="ARBA00001946"/>
    </source>
</evidence>
<dbReference type="AlphaFoldDB" id="U2EL21"/>
<evidence type="ECO:0000313" key="7">
    <source>
        <dbReference type="EMBL" id="ERJ18625.1"/>
    </source>
</evidence>
<dbReference type="EC" id="2.7.7.65" evidence="2"/>
<evidence type="ECO:0000259" key="6">
    <source>
        <dbReference type="PROSITE" id="PS50887"/>
    </source>
</evidence>
<feature type="transmembrane region" description="Helical" evidence="5">
    <location>
        <begin position="34"/>
        <end position="56"/>
    </location>
</feature>
<evidence type="ECO:0000256" key="2">
    <source>
        <dbReference type="ARBA" id="ARBA00012528"/>
    </source>
</evidence>
<feature type="coiled-coil region" evidence="4">
    <location>
        <begin position="290"/>
        <end position="344"/>
    </location>
</feature>
<comment type="cofactor">
    <cofactor evidence="1">
        <name>Mg(2+)</name>
        <dbReference type="ChEBI" id="CHEBI:18420"/>
    </cofactor>
</comment>
<keyword evidence="4" id="KW-0175">Coiled coil</keyword>
<dbReference type="EMBL" id="AFNV02000017">
    <property type="protein sequence ID" value="ERJ18625.1"/>
    <property type="molecule type" value="Genomic_DNA"/>
</dbReference>
<dbReference type="Proteomes" id="UP000006242">
    <property type="component" value="Unassembled WGS sequence"/>
</dbReference>